<name>A0AAI8CMI7_FERIS</name>
<dbReference type="Gene3D" id="3.40.50.10770">
    <property type="entry name" value="Hypothetical protein VC1899 like domain (Restriction endonuclease-like)"/>
    <property type="match status" value="1"/>
</dbReference>
<organism evidence="2 3">
    <name type="scientific">Fervidobacterium islandicum</name>
    <dbReference type="NCBI Taxonomy" id="2423"/>
    <lineage>
        <taxon>Bacteria</taxon>
        <taxon>Thermotogati</taxon>
        <taxon>Thermotogota</taxon>
        <taxon>Thermotogae</taxon>
        <taxon>Thermotogales</taxon>
        <taxon>Fervidobacteriaceae</taxon>
        <taxon>Fervidobacterium</taxon>
    </lineage>
</organism>
<keyword evidence="3" id="KW-1185">Reference proteome</keyword>
<dbReference type="EMBL" id="CP014334">
    <property type="protein sequence ID" value="AMW33141.1"/>
    <property type="molecule type" value="Genomic_DNA"/>
</dbReference>
<evidence type="ECO:0000313" key="3">
    <source>
        <dbReference type="Proteomes" id="UP000093740"/>
    </source>
</evidence>
<dbReference type="Pfam" id="PF09670">
    <property type="entry name" value="Cas_Cas02710"/>
    <property type="match status" value="1"/>
</dbReference>
<reference evidence="2 3" key="1">
    <citation type="journal article" date="2015" name="Stand. Genomic Sci.">
        <title>Genome sequence of a native-feather degrading extremely thermophilic Eubacterium, Fervidobacterium islandicum AW-1.</title>
        <authorList>
            <person name="Lee Y.J."/>
            <person name="Jeong H."/>
            <person name="Park G.S."/>
            <person name="Kwak Y."/>
            <person name="Lee S.J."/>
            <person name="Lee S.J."/>
            <person name="Park M.K."/>
            <person name="Kim J.Y."/>
            <person name="Kang H.K."/>
            <person name="Shin J.H."/>
            <person name="Lee D.W."/>
        </authorList>
    </citation>
    <scope>NUCLEOTIDE SEQUENCE [LARGE SCALE GENOMIC DNA]</scope>
    <source>
        <strain evidence="2 3">AW-1</strain>
    </source>
</reference>
<evidence type="ECO:0000259" key="1">
    <source>
        <dbReference type="Pfam" id="PF22205"/>
    </source>
</evidence>
<gene>
    <name evidence="2" type="ORF">NA23_07725</name>
</gene>
<dbReference type="InterPro" id="IPR054008">
    <property type="entry name" value="Csm6_6H"/>
</dbReference>
<dbReference type="InterPro" id="IPR014082">
    <property type="entry name" value="CRISPR-assoc_prot_Cas02710"/>
</dbReference>
<sequence length="479" mass="55482">MENHPLEEILERKWEEYKTKVKEGGNAQKIYQEEVWPILLQLWKERPKVIPAPKKFDISIHTLGTSPEATILAILGTQADEIYILHTPETKAFIAKLENETGKKTYPIEVGKSDVAAIYNEVIKILEKNPDKWVALDLTSGTKAMSSGLGAAGFFFRRFFDKLRVVYVDNDLYDVEVRRPKAGSERMVILQSPHEVLADVDLLLALEHYEKGDYISAQRYFLQAREKTGSKKYEIYEDISLMYAFWYNLNFQKAYKKSVQIIEKLNDEKHSKHLKILNYNYLFEQSELLKHMNEFIETENYKNKIGVIGLSETLLKLSKEASKNEELALSALYSYRALELLLQHRIHELDKPIETEKIPSQELEMLKQKLSTLLNQPPDSIKFKPKLGLLELVVYLSILNDDAVKEVFDQESIKKLCWNLEARNASLLIHGLKTPSERENERLQEKAEKLAKTIKKSEDVSFSVEALKIDKGILRFEEL</sequence>
<dbReference type="KEGG" id="fia:NA23_07725"/>
<dbReference type="AlphaFoldDB" id="A0AAI8CMI7"/>
<dbReference type="SUPFAM" id="SSF52980">
    <property type="entry name" value="Restriction endonuclease-like"/>
    <property type="match status" value="1"/>
</dbReference>
<proteinExistence type="predicted"/>
<accession>A0AAI8CMI7</accession>
<dbReference type="NCBIfam" id="TIGR02710">
    <property type="entry name" value="TIGR02710 family CRISPR-associated CARF protein"/>
    <property type="match status" value="1"/>
</dbReference>
<evidence type="ECO:0000313" key="2">
    <source>
        <dbReference type="EMBL" id="AMW33141.1"/>
    </source>
</evidence>
<dbReference type="Proteomes" id="UP000093740">
    <property type="component" value="Chromosome"/>
</dbReference>
<dbReference type="RefSeq" id="WP_033192120.1">
    <property type="nucleotide sequence ID" value="NZ_CP014334.2"/>
</dbReference>
<feature type="domain" description="Csm6 6H" evidence="1">
    <location>
        <begin position="197"/>
        <end position="273"/>
    </location>
</feature>
<dbReference type="InterPro" id="IPR011335">
    <property type="entry name" value="Restrct_endonuc-II-like"/>
</dbReference>
<protein>
    <submittedName>
        <fullName evidence="2">TIGR02710 family CRISPR-associated CARF protein</fullName>
    </submittedName>
</protein>
<dbReference type="Pfam" id="PF22205">
    <property type="entry name" value="Csm6_6H"/>
    <property type="match status" value="1"/>
</dbReference>